<feature type="region of interest" description="Disordered" evidence="1">
    <location>
        <begin position="145"/>
        <end position="173"/>
    </location>
</feature>
<dbReference type="EMBL" id="FWYC01000007">
    <property type="protein sequence ID" value="SMC95198.1"/>
    <property type="molecule type" value="Genomic_DNA"/>
</dbReference>
<keyword evidence="2" id="KW-0732">Signal</keyword>
<evidence type="ECO:0008006" key="5">
    <source>
        <dbReference type="Google" id="ProtNLM"/>
    </source>
</evidence>
<evidence type="ECO:0000256" key="1">
    <source>
        <dbReference type="SAM" id="MobiDB-lite"/>
    </source>
</evidence>
<keyword evidence="4" id="KW-1185">Reference proteome</keyword>
<protein>
    <recommendedName>
        <fullName evidence="5">Secreted protein</fullName>
    </recommendedName>
</protein>
<dbReference type="Proteomes" id="UP000192840">
    <property type="component" value="Unassembled WGS sequence"/>
</dbReference>
<feature type="chain" id="PRO_5012235740" description="Secreted protein" evidence="2">
    <location>
        <begin position="42"/>
        <end position="219"/>
    </location>
</feature>
<evidence type="ECO:0000313" key="3">
    <source>
        <dbReference type="EMBL" id="SMC95198.1"/>
    </source>
</evidence>
<dbReference type="eggNOG" id="ENOG5031WGH">
    <property type="taxonomic scope" value="Bacteria"/>
</dbReference>
<dbReference type="AlphaFoldDB" id="A0A1W2DE22"/>
<gene>
    <name evidence="3" type="ORF">SAMN05660733_02878</name>
</gene>
<feature type="compositionally biased region" description="Polar residues" evidence="1">
    <location>
        <begin position="146"/>
        <end position="158"/>
    </location>
</feature>
<proteinExistence type="predicted"/>
<name>A0A1W2DE22_9PSEU</name>
<accession>A0A1W2DE22</accession>
<organism evidence="3 4">
    <name type="scientific">Lentzea albidocapillata</name>
    <dbReference type="NCBI Taxonomy" id="40571"/>
    <lineage>
        <taxon>Bacteria</taxon>
        <taxon>Bacillati</taxon>
        <taxon>Actinomycetota</taxon>
        <taxon>Actinomycetes</taxon>
        <taxon>Pseudonocardiales</taxon>
        <taxon>Pseudonocardiaceae</taxon>
        <taxon>Lentzea</taxon>
    </lineage>
</organism>
<reference evidence="4" key="1">
    <citation type="submission" date="2017-04" db="EMBL/GenBank/DDBJ databases">
        <authorList>
            <person name="Varghese N."/>
            <person name="Submissions S."/>
        </authorList>
    </citation>
    <scope>NUCLEOTIDE SEQUENCE [LARGE SCALE GENOMIC DNA]</scope>
    <source>
        <strain evidence="4">DSM 44073</strain>
    </source>
</reference>
<feature type="region of interest" description="Disordered" evidence="1">
    <location>
        <begin position="106"/>
        <end position="127"/>
    </location>
</feature>
<sequence length="219" mass="22944">MSLNASLSGDKIMTTIRSLTRGVLTLAAATACLTTVPTAHAIATVATQDKPKQITLGDLDPRVDAKTVGAPYDPCQLGWGAFPQEVRPDKDNKPRLRAPSATDVFRTGCRYDNGEPSKGADPSGKPLPTKSFIALVVWAKPGEMKTAQSEQEGSQPHTFGTKPGLIKPGINKSSNEPTCTAIIPLANGTAALTITNGRFPGDTCTIVKHVGEVIAGKTP</sequence>
<dbReference type="STRING" id="40571.SAMN05660733_02878"/>
<feature type="signal peptide" evidence="2">
    <location>
        <begin position="1"/>
        <end position="41"/>
    </location>
</feature>
<evidence type="ECO:0000313" key="4">
    <source>
        <dbReference type="Proteomes" id="UP000192840"/>
    </source>
</evidence>
<evidence type="ECO:0000256" key="2">
    <source>
        <dbReference type="SAM" id="SignalP"/>
    </source>
</evidence>